<dbReference type="GO" id="GO:0015171">
    <property type="term" value="F:amino acid transmembrane transporter activity"/>
    <property type="evidence" value="ECO:0007669"/>
    <property type="project" value="TreeGrafter"/>
</dbReference>
<evidence type="ECO:0000256" key="2">
    <source>
        <dbReference type="ARBA" id="ARBA00022475"/>
    </source>
</evidence>
<evidence type="ECO:0000256" key="4">
    <source>
        <dbReference type="ARBA" id="ARBA00022989"/>
    </source>
</evidence>
<reference evidence="7" key="1">
    <citation type="submission" date="2020-12" db="EMBL/GenBank/DDBJ databases">
        <title>Genomic characterization of non-nitrogen-fixing Frankia strains.</title>
        <authorList>
            <person name="Carlos-Shanley C."/>
            <person name="Guerra T."/>
            <person name="Hahn D."/>
        </authorList>
    </citation>
    <scope>NUCLEOTIDE SEQUENCE</scope>
    <source>
        <strain evidence="7">CN6</strain>
    </source>
</reference>
<evidence type="ECO:0000256" key="5">
    <source>
        <dbReference type="ARBA" id="ARBA00023136"/>
    </source>
</evidence>
<feature type="transmembrane region" description="Helical" evidence="6">
    <location>
        <begin position="47"/>
        <end position="70"/>
    </location>
</feature>
<dbReference type="GO" id="GO:0005886">
    <property type="term" value="C:plasma membrane"/>
    <property type="evidence" value="ECO:0007669"/>
    <property type="project" value="UniProtKB-SubCell"/>
</dbReference>
<name>A0A937ULG5_9ACTN</name>
<keyword evidence="2" id="KW-1003">Cell membrane</keyword>
<gene>
    <name evidence="7" type="ORF">I7412_02120</name>
</gene>
<proteinExistence type="predicted"/>
<organism evidence="7 8">
    <name type="scientific">Frankia nepalensis</name>
    <dbReference type="NCBI Taxonomy" id="1836974"/>
    <lineage>
        <taxon>Bacteria</taxon>
        <taxon>Bacillati</taxon>
        <taxon>Actinomycetota</taxon>
        <taxon>Actinomycetes</taxon>
        <taxon>Frankiales</taxon>
        <taxon>Frankiaceae</taxon>
        <taxon>Frankia</taxon>
    </lineage>
</organism>
<evidence type="ECO:0000256" key="3">
    <source>
        <dbReference type="ARBA" id="ARBA00022692"/>
    </source>
</evidence>
<dbReference type="InterPro" id="IPR001123">
    <property type="entry name" value="LeuE-type"/>
</dbReference>
<dbReference type="Pfam" id="PF01810">
    <property type="entry name" value="LysE"/>
    <property type="match status" value="1"/>
</dbReference>
<dbReference type="EMBL" id="JAEACQ010000122">
    <property type="protein sequence ID" value="MBL7625993.1"/>
    <property type="molecule type" value="Genomic_DNA"/>
</dbReference>
<keyword evidence="3 6" id="KW-0812">Transmembrane</keyword>
<evidence type="ECO:0000313" key="8">
    <source>
        <dbReference type="Proteomes" id="UP000604475"/>
    </source>
</evidence>
<feature type="transmembrane region" description="Helical" evidence="6">
    <location>
        <begin position="225"/>
        <end position="246"/>
    </location>
</feature>
<dbReference type="PANTHER" id="PTHR30086:SF20">
    <property type="entry name" value="ARGININE EXPORTER PROTEIN ARGO-RELATED"/>
    <property type="match status" value="1"/>
</dbReference>
<dbReference type="Proteomes" id="UP000604475">
    <property type="component" value="Unassembled WGS sequence"/>
</dbReference>
<keyword evidence="8" id="KW-1185">Reference proteome</keyword>
<protein>
    <submittedName>
        <fullName evidence="7">LysE family transporter</fullName>
    </submittedName>
</protein>
<accession>A0A937ULG5</accession>
<evidence type="ECO:0000313" key="7">
    <source>
        <dbReference type="EMBL" id="MBL7625993.1"/>
    </source>
</evidence>
<sequence>MWNLAWAVVLDSAVAGLLTAFSLIVAIGAQNAYVLRQGLAREWVGTVVAICAVSDLILIVAGVGGVGGLLTRSPTVLAAVRWFGVAFLLWFAVGSLRRARRPAALRAAEPAGDPTGEGERPGGLADDRLVGVPAAGSRVAPTRPAAPARHGRGRAAAAARAVAFTWLNPHVYLDTVLLLGTVATHEGPTGRWWFAVGAGLASTAWFTCLGYGARLASAILASPRTWQVIDLLIALTMLLVAFRLAAA</sequence>
<evidence type="ECO:0000256" key="1">
    <source>
        <dbReference type="ARBA" id="ARBA00004651"/>
    </source>
</evidence>
<feature type="transmembrane region" description="Helical" evidence="6">
    <location>
        <begin position="192"/>
        <end position="213"/>
    </location>
</feature>
<keyword evidence="5 6" id="KW-0472">Membrane</keyword>
<keyword evidence="4 6" id="KW-1133">Transmembrane helix</keyword>
<feature type="transmembrane region" description="Helical" evidence="6">
    <location>
        <begin position="12"/>
        <end position="35"/>
    </location>
</feature>
<dbReference type="PANTHER" id="PTHR30086">
    <property type="entry name" value="ARGININE EXPORTER PROTEIN ARGO"/>
    <property type="match status" value="1"/>
</dbReference>
<feature type="transmembrane region" description="Helical" evidence="6">
    <location>
        <begin position="76"/>
        <end position="96"/>
    </location>
</feature>
<comment type="caution">
    <text evidence="7">The sequence shown here is derived from an EMBL/GenBank/DDBJ whole genome shotgun (WGS) entry which is preliminary data.</text>
</comment>
<comment type="subcellular location">
    <subcellularLocation>
        <location evidence="1">Cell membrane</location>
        <topology evidence="1">Multi-pass membrane protein</topology>
    </subcellularLocation>
</comment>
<dbReference type="AlphaFoldDB" id="A0A937ULG5"/>
<evidence type="ECO:0000256" key="6">
    <source>
        <dbReference type="SAM" id="Phobius"/>
    </source>
</evidence>